<proteinExistence type="predicted"/>
<keyword evidence="2" id="KW-1185">Reference proteome</keyword>
<accession>M7XAS8</accession>
<organism evidence="1 2">
    <name type="scientific">Mariniradius saccharolyticus AK6</name>
    <dbReference type="NCBI Taxonomy" id="1239962"/>
    <lineage>
        <taxon>Bacteria</taxon>
        <taxon>Pseudomonadati</taxon>
        <taxon>Bacteroidota</taxon>
        <taxon>Cytophagia</taxon>
        <taxon>Cytophagales</taxon>
        <taxon>Cyclobacteriaceae</taxon>
        <taxon>Mariniradius</taxon>
    </lineage>
</organism>
<dbReference type="STRING" id="1239962.C943_02009"/>
<dbReference type="AlphaFoldDB" id="M7XAS8"/>
<reference evidence="1" key="1">
    <citation type="submission" date="2013-01" db="EMBL/GenBank/DDBJ databases">
        <title>Genome assembly of Mariniradius saccharolyticus AK6.</title>
        <authorList>
            <person name="Vaidya B."/>
            <person name="Khatri I."/>
            <person name="Tanuku N.R.S."/>
            <person name="Subramanian S."/>
            <person name="Pinnaka A."/>
        </authorList>
    </citation>
    <scope>NUCLEOTIDE SEQUENCE [LARGE SCALE GENOMIC DNA]</scope>
    <source>
        <strain evidence="1">AK6</strain>
    </source>
</reference>
<dbReference type="InParanoid" id="M7XAS8"/>
<sequence length="43" mass="4954">MSFSIVLRIISKSPFFEILPNPEKNKALRGQTNVVNETFNFLL</sequence>
<evidence type="ECO:0000313" key="2">
    <source>
        <dbReference type="Proteomes" id="UP000010953"/>
    </source>
</evidence>
<dbReference type="EMBL" id="AMZY02000018">
    <property type="protein sequence ID" value="EMS31738.1"/>
    <property type="molecule type" value="Genomic_DNA"/>
</dbReference>
<evidence type="ECO:0000313" key="1">
    <source>
        <dbReference type="EMBL" id="EMS31738.1"/>
    </source>
</evidence>
<name>M7XAS8_9BACT</name>
<gene>
    <name evidence="1" type="ORF">C943_02009</name>
</gene>
<protein>
    <submittedName>
        <fullName evidence="1">Uncharacterized protein</fullName>
    </submittedName>
</protein>
<comment type="caution">
    <text evidence="1">The sequence shown here is derived from an EMBL/GenBank/DDBJ whole genome shotgun (WGS) entry which is preliminary data.</text>
</comment>
<dbReference type="Proteomes" id="UP000010953">
    <property type="component" value="Unassembled WGS sequence"/>
</dbReference>